<evidence type="ECO:0000313" key="2">
    <source>
        <dbReference type="Proteomes" id="UP000034246"/>
    </source>
</evidence>
<gene>
    <name evidence="1" type="ORF">UT39_C0014G0014</name>
</gene>
<dbReference type="AlphaFoldDB" id="A0A0G0QK89"/>
<dbReference type="Proteomes" id="UP000034246">
    <property type="component" value="Unassembled WGS sequence"/>
</dbReference>
<reference evidence="1 2" key="1">
    <citation type="journal article" date="2015" name="Nature">
        <title>rRNA introns, odd ribosomes, and small enigmatic genomes across a large radiation of phyla.</title>
        <authorList>
            <person name="Brown C.T."/>
            <person name="Hug L.A."/>
            <person name="Thomas B.C."/>
            <person name="Sharon I."/>
            <person name="Castelle C.J."/>
            <person name="Singh A."/>
            <person name="Wilkins M.J."/>
            <person name="Williams K.H."/>
            <person name="Banfield J.F."/>
        </authorList>
    </citation>
    <scope>NUCLEOTIDE SEQUENCE [LARGE SCALE GENOMIC DNA]</scope>
</reference>
<sequence>MFLNMKTKAILTCPKCSAKQEVEMPIDACQHFYKCQQCGEVLRPKEGDCCVFCSYADTKCPPKQLEGKS</sequence>
<dbReference type="STRING" id="1618550.UT39_C0014G0014"/>
<comment type="caution">
    <text evidence="1">The sequence shown here is derived from an EMBL/GenBank/DDBJ whole genome shotgun (WGS) entry which is preliminary data.</text>
</comment>
<name>A0A0G0QK89_9BACT</name>
<dbReference type="NCBIfam" id="NF041374">
    <property type="entry name" value="GDCCVxC"/>
    <property type="match status" value="1"/>
</dbReference>
<protein>
    <submittedName>
        <fullName evidence="1">Uncharacterized protein</fullName>
    </submittedName>
</protein>
<proteinExistence type="predicted"/>
<evidence type="ECO:0000313" key="1">
    <source>
        <dbReference type="EMBL" id="KKR10825.1"/>
    </source>
</evidence>
<dbReference type="EMBL" id="LBWP01000014">
    <property type="protein sequence ID" value="KKR10825.1"/>
    <property type="molecule type" value="Genomic_DNA"/>
</dbReference>
<dbReference type="PATRIC" id="fig|1618550.3.peg.847"/>
<organism evidence="1 2">
    <name type="scientific">Candidatus Woesebacteria bacterium GW2011_GWA1_39_21</name>
    <dbReference type="NCBI Taxonomy" id="1618550"/>
    <lineage>
        <taxon>Bacteria</taxon>
        <taxon>Candidatus Woeseibacteriota</taxon>
    </lineage>
</organism>
<dbReference type="InterPro" id="IPR047677">
    <property type="entry name" value="GDCCVxC"/>
</dbReference>
<accession>A0A0G0QK89</accession>